<gene>
    <name evidence="3" type="ORF">DR950_17005</name>
</gene>
<accession>A0A372ZTK8</accession>
<organism evidence="3 4">
    <name type="scientific">Kitasatospora xanthocidica</name>
    <dbReference type="NCBI Taxonomy" id="83382"/>
    <lineage>
        <taxon>Bacteria</taxon>
        <taxon>Bacillati</taxon>
        <taxon>Actinomycetota</taxon>
        <taxon>Actinomycetes</taxon>
        <taxon>Kitasatosporales</taxon>
        <taxon>Streptomycetaceae</taxon>
        <taxon>Kitasatospora</taxon>
    </lineage>
</organism>
<comment type="caution">
    <text evidence="3">The sequence shown here is derived from an EMBL/GenBank/DDBJ whole genome shotgun (WGS) entry which is preliminary data.</text>
</comment>
<protein>
    <submittedName>
        <fullName evidence="3">Uncharacterized protein</fullName>
    </submittedName>
</protein>
<keyword evidence="2" id="KW-0812">Transmembrane</keyword>
<evidence type="ECO:0000256" key="2">
    <source>
        <dbReference type="SAM" id="Phobius"/>
    </source>
</evidence>
<feature type="region of interest" description="Disordered" evidence="1">
    <location>
        <begin position="1"/>
        <end position="185"/>
    </location>
</feature>
<feature type="compositionally biased region" description="Low complexity" evidence="1">
    <location>
        <begin position="49"/>
        <end position="61"/>
    </location>
</feature>
<dbReference type="Proteomes" id="UP000263377">
    <property type="component" value="Unassembled WGS sequence"/>
</dbReference>
<sequence>MTDQQNSAPAVWDPTARGGAGGWVRGPQRPADAQPVPEAPATPQPPAAPQSTAPQSAAQPGPMAPPPSPGAVGDQGPPLGARPYLAASPGYDPPTARLFPGAAPPPPAAPPASAPFPSHPGPPSHAPQQETQQTPGYDYLLQPPAAPPQSPYGAQPPYGSPLPYGAQPDYPTGTAHGDDEDRPTNRRAPLLIGFALLLVLAVGGGLLFALRGGGDKDGQAAPAPASAPATGAENPPPATAPTGADGAPSAAASASGSPAGTPSPSSTAPGPGAKAQAQALDGLLSEGESAKAPIGSAVAKVTSCPPKADIESAAQDFDNGASQRTALLAKLSQLSVTDVPGGADAVNSLKSAWQLSADIDKAYASWARAVAAQGCTGRAPATADKKHADELNPQATQAKTDFMTKWNAIAKSYGLTPRTQDRI</sequence>
<feature type="compositionally biased region" description="Pro residues" evidence="1">
    <location>
        <begin position="102"/>
        <end position="125"/>
    </location>
</feature>
<name>A0A372ZTK8_9ACTN</name>
<feature type="compositionally biased region" description="Low complexity" evidence="1">
    <location>
        <begin position="220"/>
        <end position="233"/>
    </location>
</feature>
<keyword evidence="2" id="KW-1133">Transmembrane helix</keyword>
<dbReference type="RefSeq" id="WP_117487500.1">
    <property type="nucleotide sequence ID" value="NZ_QVIG01000001.1"/>
</dbReference>
<keyword evidence="4" id="KW-1185">Reference proteome</keyword>
<keyword evidence="2" id="KW-0472">Membrane</keyword>
<feature type="compositionally biased region" description="Pro residues" evidence="1">
    <location>
        <begin position="37"/>
        <end position="48"/>
    </location>
</feature>
<evidence type="ECO:0000256" key="1">
    <source>
        <dbReference type="SAM" id="MobiDB-lite"/>
    </source>
</evidence>
<feature type="transmembrane region" description="Helical" evidence="2">
    <location>
        <begin position="190"/>
        <end position="210"/>
    </location>
</feature>
<reference evidence="3 4" key="1">
    <citation type="submission" date="2018-08" db="EMBL/GenBank/DDBJ databases">
        <title>Diversity &amp; Physiological Properties of Lignin-Decomposing Actinobacteria from Soil.</title>
        <authorList>
            <person name="Roh S.G."/>
            <person name="Kim S.B."/>
        </authorList>
    </citation>
    <scope>NUCLEOTIDE SEQUENCE [LARGE SCALE GENOMIC DNA]</scope>
    <source>
        <strain evidence="3 4">MMS17-GH009</strain>
    </source>
</reference>
<feature type="region of interest" description="Disordered" evidence="1">
    <location>
        <begin position="215"/>
        <end position="277"/>
    </location>
</feature>
<evidence type="ECO:0000313" key="3">
    <source>
        <dbReference type="EMBL" id="RGD59258.1"/>
    </source>
</evidence>
<dbReference type="AlphaFoldDB" id="A0A372ZTK8"/>
<feature type="compositionally biased region" description="Low complexity" evidence="1">
    <location>
        <begin position="240"/>
        <end position="277"/>
    </location>
</feature>
<proteinExistence type="predicted"/>
<evidence type="ECO:0000313" key="4">
    <source>
        <dbReference type="Proteomes" id="UP000263377"/>
    </source>
</evidence>
<dbReference type="EMBL" id="QVIG01000001">
    <property type="protein sequence ID" value="RGD59258.1"/>
    <property type="molecule type" value="Genomic_DNA"/>
</dbReference>